<dbReference type="EMBL" id="JAERWL010000006">
    <property type="protein sequence ID" value="MBM9476182.1"/>
    <property type="molecule type" value="Genomic_DNA"/>
</dbReference>
<accession>A0A938YHT7</accession>
<evidence type="ECO:0000256" key="2">
    <source>
        <dbReference type="ARBA" id="ARBA00023027"/>
    </source>
</evidence>
<dbReference type="PANTHER" id="PTHR43333:SF1">
    <property type="entry name" value="D-ISOMER SPECIFIC 2-HYDROXYACID DEHYDROGENASE NAD-BINDING DOMAIN-CONTAINING PROTEIN"/>
    <property type="match status" value="1"/>
</dbReference>
<reference evidence="4" key="1">
    <citation type="submission" date="2021-01" db="EMBL/GenBank/DDBJ databases">
        <title>KCTC 19127 draft genome.</title>
        <authorList>
            <person name="An D."/>
        </authorList>
    </citation>
    <scope>NUCLEOTIDE SEQUENCE</scope>
    <source>
        <strain evidence="4">KCTC 19127</strain>
    </source>
</reference>
<protein>
    <submittedName>
        <fullName evidence="4">2-hydroxyacid dehydrogenase</fullName>
    </submittedName>
</protein>
<comment type="caution">
    <text evidence="4">The sequence shown here is derived from an EMBL/GenBank/DDBJ whole genome shotgun (WGS) entry which is preliminary data.</text>
</comment>
<evidence type="ECO:0000256" key="1">
    <source>
        <dbReference type="ARBA" id="ARBA00023002"/>
    </source>
</evidence>
<dbReference type="InterPro" id="IPR036291">
    <property type="entry name" value="NAD(P)-bd_dom_sf"/>
</dbReference>
<dbReference type="GO" id="GO:0016616">
    <property type="term" value="F:oxidoreductase activity, acting on the CH-OH group of donors, NAD or NADP as acceptor"/>
    <property type="evidence" value="ECO:0007669"/>
    <property type="project" value="UniProtKB-ARBA"/>
</dbReference>
<evidence type="ECO:0000259" key="3">
    <source>
        <dbReference type="Pfam" id="PF02826"/>
    </source>
</evidence>
<proteinExistence type="predicted"/>
<dbReference type="PANTHER" id="PTHR43333">
    <property type="entry name" value="2-HACID_DH_C DOMAIN-CONTAINING PROTEIN"/>
    <property type="match status" value="1"/>
</dbReference>
<keyword evidence="5" id="KW-1185">Reference proteome</keyword>
<dbReference type="Proteomes" id="UP000663801">
    <property type="component" value="Unassembled WGS sequence"/>
</dbReference>
<name>A0A938YHT7_9ACTN</name>
<dbReference type="CDD" id="cd12166">
    <property type="entry name" value="2-Hacid_dh_7"/>
    <property type="match status" value="1"/>
</dbReference>
<dbReference type="GO" id="GO:0051287">
    <property type="term" value="F:NAD binding"/>
    <property type="evidence" value="ECO:0007669"/>
    <property type="project" value="InterPro"/>
</dbReference>
<organism evidence="4 5">
    <name type="scientific">Nakamurella flavida</name>
    <dbReference type="NCBI Taxonomy" id="363630"/>
    <lineage>
        <taxon>Bacteria</taxon>
        <taxon>Bacillati</taxon>
        <taxon>Actinomycetota</taxon>
        <taxon>Actinomycetes</taxon>
        <taxon>Nakamurellales</taxon>
        <taxon>Nakamurellaceae</taxon>
        <taxon>Nakamurella</taxon>
    </lineage>
</organism>
<sequence length="303" mass="32519">MIVCIPDPASAPLLGDLPAEVEVIAWDGYGDEPENLRHTRIWVPQVEDADELPRKFAAMPELEVILLLSAGVEDMVGHIPDGVVMCDARGVHGSSVAELVLALVLASQRRLPHFLDAQREGRWDLVEGEDMRDKRVVVVGAGDLGEQTARRLRAFDAEPVMVAHSAREGVHATDELPDLLPDADVVVLTLPLTPGSEGMVDADFLARMADGALLVNVSRGKIVDTDALLAELTSGRLRAALDVVEPEPLPAGHPLWTAPGLILTPHAAGHISQAGPRAFALVGDQIRRYVAGEELINVVEGEY</sequence>
<feature type="domain" description="D-isomer specific 2-hydroxyacid dehydrogenase NAD-binding" evidence="3">
    <location>
        <begin position="101"/>
        <end position="268"/>
    </location>
</feature>
<keyword evidence="2" id="KW-0520">NAD</keyword>
<dbReference type="SUPFAM" id="SSF52283">
    <property type="entry name" value="Formate/glycerate dehydrogenase catalytic domain-like"/>
    <property type="match status" value="1"/>
</dbReference>
<gene>
    <name evidence="4" type="ORF">JL107_06970</name>
</gene>
<dbReference type="RefSeq" id="WP_205256268.1">
    <property type="nucleotide sequence ID" value="NZ_BAAAPV010000003.1"/>
</dbReference>
<dbReference type="SUPFAM" id="SSF51735">
    <property type="entry name" value="NAD(P)-binding Rossmann-fold domains"/>
    <property type="match status" value="1"/>
</dbReference>
<dbReference type="InterPro" id="IPR006140">
    <property type="entry name" value="D-isomer_DH_NAD-bd"/>
</dbReference>
<dbReference type="AlphaFoldDB" id="A0A938YHT7"/>
<keyword evidence="1" id="KW-0560">Oxidoreductase</keyword>
<evidence type="ECO:0000313" key="5">
    <source>
        <dbReference type="Proteomes" id="UP000663801"/>
    </source>
</evidence>
<dbReference type="Gene3D" id="3.40.50.720">
    <property type="entry name" value="NAD(P)-binding Rossmann-like Domain"/>
    <property type="match status" value="2"/>
</dbReference>
<dbReference type="Pfam" id="PF02826">
    <property type="entry name" value="2-Hacid_dh_C"/>
    <property type="match status" value="1"/>
</dbReference>
<dbReference type="PROSITE" id="PS00671">
    <property type="entry name" value="D_2_HYDROXYACID_DH_3"/>
    <property type="match status" value="1"/>
</dbReference>
<evidence type="ECO:0000313" key="4">
    <source>
        <dbReference type="EMBL" id="MBM9476182.1"/>
    </source>
</evidence>
<dbReference type="InterPro" id="IPR029753">
    <property type="entry name" value="D-isomer_DH_CS"/>
</dbReference>